<evidence type="ECO:0000256" key="5">
    <source>
        <dbReference type="SAM" id="MobiDB-lite"/>
    </source>
</evidence>
<comment type="caution">
    <text evidence="8">The sequence shown here is derived from an EMBL/GenBank/DDBJ whole genome shotgun (WGS) entry which is preliminary data.</text>
</comment>
<dbReference type="Proteomes" id="UP001377567">
    <property type="component" value="Unassembled WGS sequence"/>
</dbReference>
<feature type="region of interest" description="Disordered" evidence="5">
    <location>
        <begin position="59"/>
        <end position="114"/>
    </location>
</feature>
<proteinExistence type="predicted"/>
<feature type="transmembrane region" description="Helical" evidence="6">
    <location>
        <begin position="151"/>
        <end position="172"/>
    </location>
</feature>
<dbReference type="PROSITE" id="PS51469">
    <property type="entry name" value="SUN"/>
    <property type="match status" value="1"/>
</dbReference>
<dbReference type="GO" id="GO:0034993">
    <property type="term" value="C:meiotic nuclear membrane microtubule tethering complex"/>
    <property type="evidence" value="ECO:0007669"/>
    <property type="project" value="TreeGrafter"/>
</dbReference>
<dbReference type="GO" id="GO:0043495">
    <property type="term" value="F:protein-membrane adaptor activity"/>
    <property type="evidence" value="ECO:0007669"/>
    <property type="project" value="TreeGrafter"/>
</dbReference>
<evidence type="ECO:0000259" key="7">
    <source>
        <dbReference type="PROSITE" id="PS51469"/>
    </source>
</evidence>
<feature type="compositionally biased region" description="Acidic residues" evidence="5">
    <location>
        <begin position="64"/>
        <end position="78"/>
    </location>
</feature>
<dbReference type="Gene3D" id="2.60.120.260">
    <property type="entry name" value="Galactose-binding domain-like"/>
    <property type="match status" value="1"/>
</dbReference>
<sequence>MQGKDDPHGDEYIADPIDAAYRNALREKHRAERQQQAAAAAAAADADSAYYNRFRRSIQRGAVDEPELDEASDPDYSSDADYTGRADQSFYVTDSESAEALDEEYLEEDSEEDARENLIDDLLDESESESADRDNTYTSRHAGTRKPQFQWFRLFVVLLVASMILPTIPAAYRVFSNTARTLVPRSADPYNTSPSFATLQKQINHIYNELSARDEKQRREFDEKVKIIISQFEKNIKKLLPRRVLGVDEDVRALQQQYAELAQKYDALSQQLAGGYNHDDMLSALRDAEQALPDTLPVTLNNDTNEVQLEGVKNYISTLIAKTLQTVLPGDNTHLQQSIERYVETALGDKLASLDHAAITNEIRRHIEENKVELWHDIRAYMATANCGEATNAPISTSTLRQIVLQVHNSHRHQWESDLDFATSVQGASIIGRLTSHTFPRGNQAKPDVLLRDSAGGSPSAYWECARDSPGGKCGVAFAFNRALHLTRLWYVHGRLENNVHVMASAPRNVSVYVRLQRDRDVEALVVEARKHGQGAQHSRDARFVKIGTYAYDLASAQVRQQFTLPGWYIGCKPLVRAVLFEVESTQGNTEYVSLRKFVVNAVVESDLAIIREGTFPLRLGEQQPVAEYGVAQAPEYNMGTLHSTARPSNVPAFGDDEQVG</sequence>
<feature type="region of interest" description="Disordered" evidence="5">
    <location>
        <begin position="122"/>
        <end position="141"/>
    </location>
</feature>
<dbReference type="PANTHER" id="PTHR12911">
    <property type="entry name" value="SAD1/UNC-84-LIKE PROTEIN-RELATED"/>
    <property type="match status" value="1"/>
</dbReference>
<dbReference type="InterPro" id="IPR045119">
    <property type="entry name" value="SUN1-5"/>
</dbReference>
<dbReference type="EMBL" id="BTGD01000001">
    <property type="protein sequence ID" value="GMM54010.1"/>
    <property type="molecule type" value="Genomic_DNA"/>
</dbReference>
<organism evidence="8 9">
    <name type="scientific">Maudiozyma humilis</name>
    <name type="common">Sour dough yeast</name>
    <name type="synonym">Kazachstania humilis</name>
    <dbReference type="NCBI Taxonomy" id="51915"/>
    <lineage>
        <taxon>Eukaryota</taxon>
        <taxon>Fungi</taxon>
        <taxon>Dikarya</taxon>
        <taxon>Ascomycota</taxon>
        <taxon>Saccharomycotina</taxon>
        <taxon>Saccharomycetes</taxon>
        <taxon>Saccharomycetales</taxon>
        <taxon>Saccharomycetaceae</taxon>
        <taxon>Maudiozyma</taxon>
    </lineage>
</organism>
<evidence type="ECO:0000256" key="1">
    <source>
        <dbReference type="ARBA" id="ARBA00004370"/>
    </source>
</evidence>
<keyword evidence="9" id="KW-1185">Reference proteome</keyword>
<keyword evidence="4 6" id="KW-0472">Membrane</keyword>
<keyword evidence="3 6" id="KW-1133">Transmembrane helix</keyword>
<gene>
    <name evidence="8" type="ORF">DAKH74_006260</name>
</gene>
<evidence type="ECO:0000256" key="2">
    <source>
        <dbReference type="ARBA" id="ARBA00022692"/>
    </source>
</evidence>
<dbReference type="InterPro" id="IPR012919">
    <property type="entry name" value="SUN_dom"/>
</dbReference>
<accession>A0AAV5RR82</accession>
<evidence type="ECO:0000256" key="4">
    <source>
        <dbReference type="ARBA" id="ARBA00023136"/>
    </source>
</evidence>
<comment type="subcellular location">
    <subcellularLocation>
        <location evidence="1">Membrane</location>
    </subcellularLocation>
</comment>
<reference evidence="8 9" key="1">
    <citation type="journal article" date="2023" name="Elife">
        <title>Identification of key yeast species and microbe-microbe interactions impacting larval growth of Drosophila in the wild.</title>
        <authorList>
            <person name="Mure A."/>
            <person name="Sugiura Y."/>
            <person name="Maeda R."/>
            <person name="Honda K."/>
            <person name="Sakurai N."/>
            <person name="Takahashi Y."/>
            <person name="Watada M."/>
            <person name="Katoh T."/>
            <person name="Gotoh A."/>
            <person name="Gotoh Y."/>
            <person name="Taniguchi I."/>
            <person name="Nakamura K."/>
            <person name="Hayashi T."/>
            <person name="Katayama T."/>
            <person name="Uemura T."/>
            <person name="Hattori Y."/>
        </authorList>
    </citation>
    <scope>NUCLEOTIDE SEQUENCE [LARGE SCALE GENOMIC DNA]</scope>
    <source>
        <strain evidence="8 9">KH-74</strain>
    </source>
</reference>
<protein>
    <submittedName>
        <fullName evidence="8">Mps3 protein</fullName>
    </submittedName>
</protein>
<feature type="domain" description="SUN" evidence="7">
    <location>
        <begin position="411"/>
        <end position="605"/>
    </location>
</feature>
<dbReference type="PANTHER" id="PTHR12911:SF8">
    <property type="entry name" value="KLAROID PROTEIN-RELATED"/>
    <property type="match status" value="1"/>
</dbReference>
<name>A0AAV5RR82_MAUHU</name>
<keyword evidence="2 6" id="KW-0812">Transmembrane</keyword>
<evidence type="ECO:0000313" key="8">
    <source>
        <dbReference type="EMBL" id="GMM54010.1"/>
    </source>
</evidence>
<dbReference type="AlphaFoldDB" id="A0AAV5RR82"/>
<evidence type="ECO:0000313" key="9">
    <source>
        <dbReference type="Proteomes" id="UP001377567"/>
    </source>
</evidence>
<feature type="compositionally biased region" description="Acidic residues" evidence="5">
    <location>
        <begin position="96"/>
        <end position="114"/>
    </location>
</feature>
<evidence type="ECO:0000256" key="3">
    <source>
        <dbReference type="ARBA" id="ARBA00022989"/>
    </source>
</evidence>
<evidence type="ECO:0000256" key="6">
    <source>
        <dbReference type="SAM" id="Phobius"/>
    </source>
</evidence>